<dbReference type="PROSITE" id="PS50903">
    <property type="entry name" value="RUBREDOXIN_LIKE"/>
    <property type="match status" value="1"/>
</dbReference>
<gene>
    <name evidence="3" type="ORF">SDC9_166206</name>
</gene>
<feature type="transmembrane region" description="Helical" evidence="1">
    <location>
        <begin position="83"/>
        <end position="109"/>
    </location>
</feature>
<accession>A0A645FWC4</accession>
<dbReference type="InterPro" id="IPR024934">
    <property type="entry name" value="Rubredoxin-like_dom"/>
</dbReference>
<dbReference type="CDD" id="cd00350">
    <property type="entry name" value="rubredoxin_like"/>
    <property type="match status" value="1"/>
</dbReference>
<keyword evidence="1" id="KW-1133">Transmembrane helix</keyword>
<evidence type="ECO:0000259" key="2">
    <source>
        <dbReference type="PROSITE" id="PS50903"/>
    </source>
</evidence>
<feature type="transmembrane region" description="Helical" evidence="1">
    <location>
        <begin position="55"/>
        <end position="77"/>
    </location>
</feature>
<comment type="caution">
    <text evidence="3">The sequence shown here is derived from an EMBL/GenBank/DDBJ whole genome shotgun (WGS) entry which is preliminary data.</text>
</comment>
<dbReference type="Pfam" id="PF21349">
    <property type="entry name" value="RUBY_RBDX"/>
    <property type="match status" value="1"/>
</dbReference>
<dbReference type="InterPro" id="IPR048574">
    <property type="entry name" value="RUBY_RBDX"/>
</dbReference>
<dbReference type="SUPFAM" id="SSF57802">
    <property type="entry name" value="Rubredoxin-like"/>
    <property type="match status" value="1"/>
</dbReference>
<keyword evidence="1" id="KW-0472">Membrane</keyword>
<evidence type="ECO:0000313" key="3">
    <source>
        <dbReference type="EMBL" id="MPN18841.1"/>
    </source>
</evidence>
<feature type="domain" description="Rubredoxin-like" evidence="2">
    <location>
        <begin position="2"/>
        <end position="36"/>
    </location>
</feature>
<feature type="transmembrane region" description="Helical" evidence="1">
    <location>
        <begin position="129"/>
        <end position="146"/>
    </location>
</feature>
<organism evidence="3">
    <name type="scientific">bioreactor metagenome</name>
    <dbReference type="NCBI Taxonomy" id="1076179"/>
    <lineage>
        <taxon>unclassified sequences</taxon>
        <taxon>metagenomes</taxon>
        <taxon>ecological metagenomes</taxon>
    </lineage>
</organism>
<sequence length="187" mass="20271">MRSYLKCSVCGYIGEENKIKQVCPACNAPLTSFEHTDYGINEKRLSNLNLHLHPVLTHFPISIAVLSLVVLIIAFSMRSGANSAWILIEKIISIILPFTIIAAMATGLYDAKARLKDAIGRLQKQKIQLGTLFLVVSGISAILVNYEVFSVLGKIAILALSLIGVVLSAMLGKRGASLLVVLIKDHS</sequence>
<evidence type="ECO:0000256" key="1">
    <source>
        <dbReference type="SAM" id="Phobius"/>
    </source>
</evidence>
<dbReference type="GO" id="GO:0005506">
    <property type="term" value="F:iron ion binding"/>
    <property type="evidence" value="ECO:0007669"/>
    <property type="project" value="InterPro"/>
</dbReference>
<feature type="transmembrane region" description="Helical" evidence="1">
    <location>
        <begin position="152"/>
        <end position="172"/>
    </location>
</feature>
<keyword evidence="1" id="KW-0812">Transmembrane</keyword>
<protein>
    <recommendedName>
        <fullName evidence="2">Rubredoxin-like domain-containing protein</fullName>
    </recommendedName>
</protein>
<dbReference type="AlphaFoldDB" id="A0A645FWC4"/>
<name>A0A645FWC4_9ZZZZ</name>
<dbReference type="Gene3D" id="2.20.28.10">
    <property type="match status" value="1"/>
</dbReference>
<dbReference type="EMBL" id="VSSQ01066261">
    <property type="protein sequence ID" value="MPN18841.1"/>
    <property type="molecule type" value="Genomic_DNA"/>
</dbReference>
<proteinExistence type="predicted"/>
<reference evidence="3" key="1">
    <citation type="submission" date="2019-08" db="EMBL/GenBank/DDBJ databases">
        <authorList>
            <person name="Kucharzyk K."/>
            <person name="Murdoch R.W."/>
            <person name="Higgins S."/>
            <person name="Loffler F."/>
        </authorList>
    </citation>
    <scope>NUCLEOTIDE SEQUENCE</scope>
</reference>